<organism evidence="2 3">
    <name type="scientific">Aspergillus ellipticus CBS 707.79</name>
    <dbReference type="NCBI Taxonomy" id="1448320"/>
    <lineage>
        <taxon>Eukaryota</taxon>
        <taxon>Fungi</taxon>
        <taxon>Dikarya</taxon>
        <taxon>Ascomycota</taxon>
        <taxon>Pezizomycotina</taxon>
        <taxon>Eurotiomycetes</taxon>
        <taxon>Eurotiomycetidae</taxon>
        <taxon>Eurotiales</taxon>
        <taxon>Aspergillaceae</taxon>
        <taxon>Aspergillus</taxon>
        <taxon>Aspergillus subgen. Circumdati</taxon>
    </lineage>
</organism>
<dbReference type="OrthoDB" id="19653at2759"/>
<evidence type="ECO:0000313" key="2">
    <source>
        <dbReference type="EMBL" id="PYH97113.1"/>
    </source>
</evidence>
<proteinExistence type="predicted"/>
<keyword evidence="2" id="KW-0378">Hydrolase</keyword>
<dbReference type="PANTHER" id="PTHR23024:SF339">
    <property type="entry name" value="ALPHA_BETA HYDROLASE FOLD-3 DOMAIN-CONTAINING PROTEIN"/>
    <property type="match status" value="1"/>
</dbReference>
<dbReference type="AlphaFoldDB" id="A0A319E069"/>
<gene>
    <name evidence="2" type="ORF">BO71DRAFT_319356</name>
</gene>
<reference evidence="2 3" key="1">
    <citation type="submission" date="2018-02" db="EMBL/GenBank/DDBJ databases">
        <title>The genomes of Aspergillus section Nigri reveals drivers in fungal speciation.</title>
        <authorList>
            <consortium name="DOE Joint Genome Institute"/>
            <person name="Vesth T.C."/>
            <person name="Nybo J."/>
            <person name="Theobald S."/>
            <person name="Brandl J."/>
            <person name="Frisvad J.C."/>
            <person name="Nielsen K.F."/>
            <person name="Lyhne E.K."/>
            <person name="Kogle M.E."/>
            <person name="Kuo A."/>
            <person name="Riley R."/>
            <person name="Clum A."/>
            <person name="Nolan M."/>
            <person name="Lipzen A."/>
            <person name="Salamov A."/>
            <person name="Henrissat B."/>
            <person name="Wiebenga A."/>
            <person name="De vries R.P."/>
            <person name="Grigoriev I.V."/>
            <person name="Mortensen U.H."/>
            <person name="Andersen M.R."/>
            <person name="Baker S.E."/>
        </authorList>
    </citation>
    <scope>NUCLEOTIDE SEQUENCE [LARGE SCALE GENOMIC DNA]</scope>
    <source>
        <strain evidence="2 3">CBS 707.79</strain>
    </source>
</reference>
<dbReference type="VEuPathDB" id="FungiDB:BO71DRAFT_319356"/>
<feature type="domain" description="Alpha/beta hydrolase fold-3" evidence="1">
    <location>
        <begin position="27"/>
        <end position="142"/>
    </location>
</feature>
<protein>
    <submittedName>
        <fullName evidence="2">Alpha/beta-hydrolase</fullName>
    </submittedName>
</protein>
<dbReference type="EMBL" id="KZ825829">
    <property type="protein sequence ID" value="PYH97113.1"/>
    <property type="molecule type" value="Genomic_DNA"/>
</dbReference>
<dbReference type="InterPro" id="IPR029058">
    <property type="entry name" value="AB_hydrolase_fold"/>
</dbReference>
<feature type="non-terminal residue" evidence="2">
    <location>
        <position position="1"/>
    </location>
</feature>
<dbReference type="Proteomes" id="UP000247810">
    <property type="component" value="Unassembled WGS sequence"/>
</dbReference>
<evidence type="ECO:0000313" key="3">
    <source>
        <dbReference type="Proteomes" id="UP000247810"/>
    </source>
</evidence>
<dbReference type="SUPFAM" id="SSF53474">
    <property type="entry name" value="alpha/beta-Hydrolases"/>
    <property type="match status" value="1"/>
</dbReference>
<name>A0A319E069_9EURO</name>
<keyword evidence="3" id="KW-1185">Reference proteome</keyword>
<dbReference type="GO" id="GO:0016787">
    <property type="term" value="F:hydrolase activity"/>
    <property type="evidence" value="ECO:0007669"/>
    <property type="project" value="UniProtKB-KW"/>
</dbReference>
<evidence type="ECO:0000259" key="1">
    <source>
        <dbReference type="Pfam" id="PF07859"/>
    </source>
</evidence>
<dbReference type="Pfam" id="PF07859">
    <property type="entry name" value="Abhydrolase_3"/>
    <property type="match status" value="1"/>
</dbReference>
<sequence>YKTVGDHGIRADIIIPQSDHTGKRPVIVHFHGGGFITGDALFWGWFPPYLNDIAKEHNAVIVSANYRMLPEVTSNDLFDDIEDLWTWLHSSTLKDLLSSLNTPTELDLERIITAGESAGGLISICLALAHPDEIRAGLASYPPLD</sequence>
<accession>A0A319E069</accession>
<dbReference type="PANTHER" id="PTHR23024">
    <property type="entry name" value="ARYLACETAMIDE DEACETYLASE"/>
    <property type="match status" value="1"/>
</dbReference>
<dbReference type="InterPro" id="IPR050466">
    <property type="entry name" value="Carboxylest/Gibb_receptor"/>
</dbReference>
<dbReference type="Gene3D" id="3.40.50.1820">
    <property type="entry name" value="alpha/beta hydrolase"/>
    <property type="match status" value="1"/>
</dbReference>
<dbReference type="STRING" id="1448320.A0A319E069"/>
<dbReference type="InterPro" id="IPR013094">
    <property type="entry name" value="AB_hydrolase_3"/>
</dbReference>